<organism evidence="1 2">
    <name type="scientific">Paenibacillus xylanivorans</name>
    <dbReference type="NCBI Taxonomy" id="1705561"/>
    <lineage>
        <taxon>Bacteria</taxon>
        <taxon>Bacillati</taxon>
        <taxon>Bacillota</taxon>
        <taxon>Bacilli</taxon>
        <taxon>Bacillales</taxon>
        <taxon>Paenibacillaceae</taxon>
        <taxon>Paenibacillus</taxon>
    </lineage>
</organism>
<reference evidence="1 2" key="1">
    <citation type="submission" date="2015-08" db="EMBL/GenBank/DDBJ databases">
        <title>Draft genome sequence of cellulolytic and xylanolytic Paenibacillus sp. A59, isolated from a decaying forest soil from Patagonia, Argentina.</title>
        <authorList>
            <person name="Ghio S."/>
            <person name="Caceres A.M."/>
            <person name="Talia P."/>
            <person name="Grasso D."/>
            <person name="Campos E."/>
        </authorList>
    </citation>
    <scope>NUCLEOTIDE SEQUENCE [LARGE SCALE GENOMIC DNA]</scope>
    <source>
        <strain evidence="1 2">A59</strain>
    </source>
</reference>
<dbReference type="PATRIC" id="fig|1705561.3.peg.3235"/>
<proteinExistence type="predicted"/>
<name>A0A0M9BNE6_9BACL</name>
<accession>A0A0M9BNE6</accession>
<dbReference type="EMBL" id="LITU01000060">
    <property type="protein sequence ID" value="KOY15519.1"/>
    <property type="molecule type" value="Genomic_DNA"/>
</dbReference>
<evidence type="ECO:0000313" key="1">
    <source>
        <dbReference type="EMBL" id="KOY15519.1"/>
    </source>
</evidence>
<evidence type="ECO:0000313" key="2">
    <source>
        <dbReference type="Proteomes" id="UP000037688"/>
    </source>
</evidence>
<comment type="caution">
    <text evidence="1">The sequence shown here is derived from an EMBL/GenBank/DDBJ whole genome shotgun (WGS) entry which is preliminary data.</text>
</comment>
<keyword evidence="2" id="KW-1185">Reference proteome</keyword>
<dbReference type="OrthoDB" id="2657532at2"/>
<dbReference type="RefSeq" id="WP_053781732.1">
    <property type="nucleotide sequence ID" value="NZ_LITU01000060.1"/>
</dbReference>
<dbReference type="Proteomes" id="UP000037688">
    <property type="component" value="Unassembled WGS sequence"/>
</dbReference>
<protein>
    <submittedName>
        <fullName evidence="1">Uncharacterized protein</fullName>
    </submittedName>
</protein>
<gene>
    <name evidence="1" type="ORF">AMS66_15860</name>
</gene>
<dbReference type="AlphaFoldDB" id="A0A0M9BNE6"/>
<sequence length="148" mass="16383">MSAEFKLSQNTAIRLEQARSKGISDAALLEAIQAKDVGALDDVSEEHYRYDDFFSYADEHGENLEGAVKDGYRITFNTRGGLGIYLEKAFGLQAEKDFTVGEGIVTGLKLQPEQAEVLSKRLASNWVITESKEVPEGQELTLKLRALI</sequence>